<name>A0A915Q008_9BILA</name>
<accession>A0A915Q008</accession>
<protein>
    <submittedName>
        <fullName evidence="2">Uncharacterized protein</fullName>
    </submittedName>
</protein>
<proteinExistence type="predicted"/>
<dbReference type="WBParaSite" id="sdigi.contig665.g9419.t1">
    <property type="protein sequence ID" value="sdigi.contig665.g9419.t1"/>
    <property type="gene ID" value="sdigi.contig665.g9419"/>
</dbReference>
<dbReference type="AlphaFoldDB" id="A0A915Q008"/>
<organism evidence="1 2">
    <name type="scientific">Setaria digitata</name>
    <dbReference type="NCBI Taxonomy" id="48799"/>
    <lineage>
        <taxon>Eukaryota</taxon>
        <taxon>Metazoa</taxon>
        <taxon>Ecdysozoa</taxon>
        <taxon>Nematoda</taxon>
        <taxon>Chromadorea</taxon>
        <taxon>Rhabditida</taxon>
        <taxon>Spirurina</taxon>
        <taxon>Spiruromorpha</taxon>
        <taxon>Filarioidea</taxon>
        <taxon>Setariidae</taxon>
        <taxon>Setaria</taxon>
    </lineage>
</organism>
<reference evidence="2" key="1">
    <citation type="submission" date="2022-11" db="UniProtKB">
        <authorList>
            <consortium name="WormBaseParasite"/>
        </authorList>
    </citation>
    <scope>IDENTIFICATION</scope>
</reference>
<evidence type="ECO:0000313" key="2">
    <source>
        <dbReference type="WBParaSite" id="sdigi.contig665.g9419.t1"/>
    </source>
</evidence>
<dbReference type="Proteomes" id="UP000887581">
    <property type="component" value="Unplaced"/>
</dbReference>
<keyword evidence="1" id="KW-1185">Reference proteome</keyword>
<sequence>MRATIACNVCASEGNEKNRLYVELMEGNVSTFSEFSIRVNWLFVIVQFSAYVLNCGECDPTSALRTLQTASAFSCSNISASVDFSRQK</sequence>
<evidence type="ECO:0000313" key="1">
    <source>
        <dbReference type="Proteomes" id="UP000887581"/>
    </source>
</evidence>